<dbReference type="InterPro" id="IPR008928">
    <property type="entry name" value="6-hairpin_glycosidase_sf"/>
</dbReference>
<dbReference type="InterPro" id="IPR005198">
    <property type="entry name" value="Glyco_hydro_76"/>
</dbReference>
<dbReference type="AlphaFoldDB" id="A0A1D2MRB3"/>
<keyword evidence="3" id="KW-1185">Reference proteome</keyword>
<reference evidence="2 3" key="1">
    <citation type="journal article" date="2016" name="Genome Biol. Evol.">
        <title>Gene Family Evolution Reflects Adaptation to Soil Environmental Stressors in the Genome of the Collembolan Orchesella cincta.</title>
        <authorList>
            <person name="Faddeeva-Vakhrusheva A."/>
            <person name="Derks M.F."/>
            <person name="Anvar S.Y."/>
            <person name="Agamennone V."/>
            <person name="Suring W."/>
            <person name="Smit S."/>
            <person name="van Straalen N.M."/>
            <person name="Roelofs D."/>
        </authorList>
    </citation>
    <scope>NUCLEOTIDE SEQUENCE [LARGE SCALE GENOMIC DNA]</scope>
    <source>
        <tissue evidence="2">Mixed pool</tissue>
    </source>
</reference>
<feature type="chain" id="PRO_5008904433" description="Glycosyl hydrolase" evidence="1">
    <location>
        <begin position="19"/>
        <end position="480"/>
    </location>
</feature>
<keyword evidence="1" id="KW-0732">Signal</keyword>
<dbReference type="InterPro" id="IPR053169">
    <property type="entry name" value="MUG_Protein"/>
</dbReference>
<dbReference type="OMA" id="GMINEES"/>
<dbReference type="GO" id="GO:0005975">
    <property type="term" value="P:carbohydrate metabolic process"/>
    <property type="evidence" value="ECO:0007669"/>
    <property type="project" value="InterPro"/>
</dbReference>
<gene>
    <name evidence="2" type="ORF">Ocin01_11243</name>
</gene>
<feature type="signal peptide" evidence="1">
    <location>
        <begin position="1"/>
        <end position="18"/>
    </location>
</feature>
<protein>
    <recommendedName>
        <fullName evidence="4">Glycosyl hydrolase</fullName>
    </recommendedName>
</protein>
<accession>A0A1D2MRB3</accession>
<organism evidence="2 3">
    <name type="scientific">Orchesella cincta</name>
    <name type="common">Springtail</name>
    <name type="synonym">Podura cincta</name>
    <dbReference type="NCBI Taxonomy" id="48709"/>
    <lineage>
        <taxon>Eukaryota</taxon>
        <taxon>Metazoa</taxon>
        <taxon>Ecdysozoa</taxon>
        <taxon>Arthropoda</taxon>
        <taxon>Hexapoda</taxon>
        <taxon>Collembola</taxon>
        <taxon>Entomobryomorpha</taxon>
        <taxon>Entomobryoidea</taxon>
        <taxon>Orchesellidae</taxon>
        <taxon>Orchesellinae</taxon>
        <taxon>Orchesella</taxon>
    </lineage>
</organism>
<comment type="caution">
    <text evidence="2">The sequence shown here is derived from an EMBL/GenBank/DDBJ whole genome shotgun (WGS) entry which is preliminary data.</text>
</comment>
<evidence type="ECO:0000313" key="2">
    <source>
        <dbReference type="EMBL" id="ODM95438.1"/>
    </source>
</evidence>
<dbReference type="SUPFAM" id="SSF48208">
    <property type="entry name" value="Six-hairpin glycosidases"/>
    <property type="match status" value="1"/>
</dbReference>
<evidence type="ECO:0000313" key="3">
    <source>
        <dbReference type="Proteomes" id="UP000094527"/>
    </source>
</evidence>
<dbReference type="Pfam" id="PF03663">
    <property type="entry name" value="Glyco_hydro_76"/>
    <property type="match status" value="1"/>
</dbReference>
<dbReference type="STRING" id="48709.A0A1D2MRB3"/>
<name>A0A1D2MRB3_ORCCI</name>
<proteinExistence type="predicted"/>
<dbReference type="PANTHER" id="PTHR47791">
    <property type="entry name" value="MEIOTICALLY UP-REGULATED GENE 191 PROTEIN"/>
    <property type="match status" value="1"/>
</dbReference>
<dbReference type="EMBL" id="LJIJ01000672">
    <property type="protein sequence ID" value="ODM95438.1"/>
    <property type="molecule type" value="Genomic_DNA"/>
</dbReference>
<sequence length="480" mass="54257">MKIFSKLILFAILSTVLSEDICNIFCDNRDPTQANGPIREPVEATTSSRRIVLRVSDQDNMAYGLITDGQPGDEIWIDRTFNGGLAWTNETHTGGTLIPNNSTQASTPLFNIDDPSTNRIGALRACASLAGQANTQTCTPWARSTVNAENKLDAAVTAMMMYYEAWRGLWKTVGWWNGANDMTCLIDYQILTGSRLYEFSINNTFELNKGLNEFGGYNFTSDSIDDSLWWGLAWVKAYDLTKDEKYLNMAAVIADYCYLFHDDVCGGGIWWSDRKQYKNAIPNEQYIKLSAQLHNRIPNDTKYLEQSVNLWRWFRNIGMINQENLINDGLHECRNNNGETWTYNQGVILGGLAELYLATGNQTYVDEAKKIADAVLRSPVLNDEYGVLWEPCFESEPDCGPNAPCFKGIFIRNLGELDRILDDKPYTPYILKQADSIYMKNRNALDQYGLFWSGPLDFPDASRQQSAVDTLLAAEMTSRK</sequence>
<dbReference type="Gene3D" id="1.50.10.20">
    <property type="match status" value="1"/>
</dbReference>
<dbReference type="OrthoDB" id="8249190at2759"/>
<evidence type="ECO:0000256" key="1">
    <source>
        <dbReference type="SAM" id="SignalP"/>
    </source>
</evidence>
<evidence type="ECO:0008006" key="4">
    <source>
        <dbReference type="Google" id="ProtNLM"/>
    </source>
</evidence>
<dbReference type="Proteomes" id="UP000094527">
    <property type="component" value="Unassembled WGS sequence"/>
</dbReference>
<dbReference type="PANTHER" id="PTHR47791:SF3">
    <property type="entry name" value="MEIOTICALLY UP-REGULATED GENE 191 PROTEIN"/>
    <property type="match status" value="1"/>
</dbReference>